<organism evidence="1 2">
    <name type="scientific">Acanthamoeba polyphaga mimivirus</name>
    <name type="common">APMV</name>
    <dbReference type="NCBI Taxonomy" id="212035"/>
    <lineage>
        <taxon>Viruses</taxon>
        <taxon>Varidnaviria</taxon>
        <taxon>Bamfordvirae</taxon>
        <taxon>Nucleocytoviricota</taxon>
        <taxon>Megaviricetes</taxon>
        <taxon>Imitervirales</taxon>
        <taxon>Mimiviridae</taxon>
        <taxon>Megamimivirinae</taxon>
        <taxon>Mimivirus</taxon>
        <taxon>Mimivirus bradfordmassiliense</taxon>
    </lineage>
</organism>
<reference evidence="1 2" key="1">
    <citation type="submission" date="2014-10" db="EMBL/GenBank/DDBJ databases">
        <title>Pan-genome analysis of Brazilian lineage A amoebal mimiviruses.</title>
        <authorList>
            <person name="Assis F.L."/>
            <person name="Abrahao J.S."/>
            <person name="Kroon E.G."/>
            <person name="Dornas F.P."/>
            <person name="Andrade K.R."/>
            <person name="Borato P.V.M."/>
            <person name="Pilotto M.R."/>
            <person name="Benamar S."/>
            <person name="LaScola B."/>
            <person name="Colson P."/>
        </authorList>
    </citation>
    <scope>NUCLEOTIDE SEQUENCE [LARGE SCALE GENOMIC DNA]</scope>
    <source>
        <strain evidence="1 2">Oyster</strain>
    </source>
</reference>
<name>A0A0G2Y6A8_MIMIV</name>
<evidence type="ECO:0000313" key="1">
    <source>
        <dbReference type="EMBL" id="AKI79312.1"/>
    </source>
</evidence>
<accession>A0A0G2Y6A8</accession>
<dbReference type="Proteomes" id="UP000241474">
    <property type="component" value="Segment"/>
</dbReference>
<protein>
    <submittedName>
        <fullName evidence="1">Uncharacterized protein</fullName>
    </submittedName>
</protein>
<sequence>METVFYQKKNATILRIGVVSCTKSFDILLKNHILESIKIFKHFNFETVILDHAYDGNYTEFNYLFYLTTISDIDPVNRANVVSHIKKVSDNLSHPINHIFIIVDNCDNLEFDDDGDLVFSNDNENEWFCDFDKELNFIKEELFDLCKISSEMALIWRLISEEHSIVNLTDDQIETLSSTILKKSSKLSINDKKREIKSIIKKTDFEDKISESGYTETFDTISQYFKLSYQKILVVHNYIDHISSIASNLMNIDLKSIDLLFEEINTINYLKQESHQKLMTDSEMALKNKIVHQYVKNPNNVTLYKKILESINTITTKYNLQKIQESLCSEIKRIDNLLVNSYQKELDKTTNLIKIITHLESIDNNTTLHELFKKIQSNPKIIHENIDKTDQWIMFVDKCIKLNIDKSLIVSLLEIIIVQKILFYNDITRTNSIKDISIIYPQCLNVFLLSNLNKSFIFSKLYMFLNYTMRYSGKNLGDYIKSVTQKDYDNLLFLEQKLLDLCVNSNE</sequence>
<proteinExistence type="predicted"/>
<dbReference type="EMBL" id="KM982401">
    <property type="protein sequence ID" value="AKI79312.1"/>
    <property type="molecule type" value="Genomic_DNA"/>
</dbReference>
<evidence type="ECO:0000313" key="2">
    <source>
        <dbReference type="Proteomes" id="UP000241474"/>
    </source>
</evidence>
<organismHost>
    <name type="scientific">Acanthamoeba polyphaga</name>
    <name type="common">Amoeba</name>
    <dbReference type="NCBI Taxonomy" id="5757"/>
</organismHost>